<dbReference type="AlphaFoldDB" id="A0A2T3HLM2"/>
<dbReference type="InterPro" id="IPR041497">
    <property type="entry name" value="Thump-like"/>
</dbReference>
<dbReference type="CDD" id="cd02440">
    <property type="entry name" value="AdoMet_MTases"/>
    <property type="match status" value="1"/>
</dbReference>
<keyword evidence="4" id="KW-1185">Reference proteome</keyword>
<evidence type="ECO:0000259" key="2">
    <source>
        <dbReference type="Pfam" id="PF22013"/>
    </source>
</evidence>
<dbReference type="SUPFAM" id="SSF53335">
    <property type="entry name" value="S-adenosyl-L-methionine-dependent methyltransferases"/>
    <property type="match status" value="1"/>
</dbReference>
<evidence type="ECO:0000313" key="3">
    <source>
        <dbReference type="EMBL" id="PST83303.1"/>
    </source>
</evidence>
<feature type="domain" description="THUMP-like" evidence="1">
    <location>
        <begin position="321"/>
        <end position="384"/>
    </location>
</feature>
<reference evidence="3 4" key="1">
    <citation type="submission" date="2018-03" db="EMBL/GenBank/DDBJ databases">
        <authorList>
            <person name="Keele B.F."/>
        </authorList>
    </citation>
    <scope>NUCLEOTIDE SEQUENCE [LARGE SCALE GENOMIC DNA]</scope>
    <source>
        <strain evidence="3 4">YL28-9</strain>
    </source>
</reference>
<dbReference type="EMBL" id="PYLS01000005">
    <property type="protein sequence ID" value="PST83303.1"/>
    <property type="molecule type" value="Genomic_DNA"/>
</dbReference>
<organism evidence="3 4">
    <name type="scientific">Pedobacter yulinensis</name>
    <dbReference type="NCBI Taxonomy" id="2126353"/>
    <lineage>
        <taxon>Bacteria</taxon>
        <taxon>Pseudomonadati</taxon>
        <taxon>Bacteroidota</taxon>
        <taxon>Sphingobacteriia</taxon>
        <taxon>Sphingobacteriales</taxon>
        <taxon>Sphingobacteriaceae</taxon>
        <taxon>Pedobacter</taxon>
    </lineage>
</organism>
<name>A0A2T3HLM2_9SPHI</name>
<evidence type="ECO:0000259" key="1">
    <source>
        <dbReference type="Pfam" id="PF18096"/>
    </source>
</evidence>
<dbReference type="RefSeq" id="WP_107215563.1">
    <property type="nucleotide sequence ID" value="NZ_KZ686269.1"/>
</dbReference>
<feature type="domain" description="PG-1098 ferredoxin-like" evidence="2">
    <location>
        <begin position="277"/>
        <end position="320"/>
    </location>
</feature>
<accession>A0A2T3HLM2</accession>
<evidence type="ECO:0000313" key="4">
    <source>
        <dbReference type="Proteomes" id="UP000240912"/>
    </source>
</evidence>
<sequence>MDPALLQPEVQAWLHDHIDADVHRLALSVSPFQGISPAALSLQIAARKNSRKKLPTWFATPGIYFPPLLSIEQASSEITAEYKSQLVRGETVADLTGGFGVDSYFFSLRSRQVLHCELNPGLLKMARHNAGQLGTGNISFLHADGLEFLQSTQETYGTIYLDPVRRGTTGKVFLFADCQPNILPQLALLRSRAGRLLIKSSPLIDLQAGIRELGGVSEIHIVSVRNECRELLWILDTETSMTPKIVAASLNATQKQLLVKTGAENMPAQIAARPLAYLFEPDAAVMKSGAFNQVAVDFGLQKIAPQSHLYTGDRAEAAFPGRIFQVLSVMDWQSFKKQKKLAGNIIARNFPVKAAELSKKYNKGAADTDFLIFTTSHSGKSTVIQAKIVQYY</sequence>
<dbReference type="Proteomes" id="UP000240912">
    <property type="component" value="Unassembled WGS sequence"/>
</dbReference>
<comment type="caution">
    <text evidence="3">The sequence shown here is derived from an EMBL/GenBank/DDBJ whole genome shotgun (WGS) entry which is preliminary data.</text>
</comment>
<dbReference type="Gene3D" id="3.40.50.150">
    <property type="entry name" value="Vaccinia Virus protein VP39"/>
    <property type="match status" value="1"/>
</dbReference>
<dbReference type="OrthoDB" id="1000417at2"/>
<dbReference type="InterPro" id="IPR029063">
    <property type="entry name" value="SAM-dependent_MTases_sf"/>
</dbReference>
<dbReference type="Pfam" id="PF22013">
    <property type="entry name" value="PG_1098_Fer"/>
    <property type="match status" value="1"/>
</dbReference>
<dbReference type="Gene3D" id="1.10.10.1110">
    <property type="entry name" value="Methyltransferase PG1098, N-terminal domain"/>
    <property type="match status" value="1"/>
</dbReference>
<protein>
    <submittedName>
        <fullName evidence="3">Uncharacterized protein</fullName>
    </submittedName>
</protein>
<gene>
    <name evidence="3" type="ORF">C7T94_12030</name>
</gene>
<dbReference type="InterPro" id="IPR054168">
    <property type="entry name" value="PG_1098_Fer"/>
</dbReference>
<proteinExistence type="predicted"/>
<dbReference type="Pfam" id="PF18096">
    <property type="entry name" value="Thump_like"/>
    <property type="match status" value="1"/>
</dbReference>